<organism evidence="2 3">
    <name type="scientific">Callorhinus ursinus</name>
    <name type="common">Northern fur seal</name>
    <dbReference type="NCBI Taxonomy" id="34884"/>
    <lineage>
        <taxon>Eukaryota</taxon>
        <taxon>Metazoa</taxon>
        <taxon>Chordata</taxon>
        <taxon>Craniata</taxon>
        <taxon>Vertebrata</taxon>
        <taxon>Euteleostomi</taxon>
        <taxon>Mammalia</taxon>
        <taxon>Eutheria</taxon>
        <taxon>Laurasiatheria</taxon>
        <taxon>Carnivora</taxon>
        <taxon>Caniformia</taxon>
        <taxon>Pinnipedia</taxon>
        <taxon>Otariidae</taxon>
        <taxon>Callorhinus</taxon>
    </lineage>
</organism>
<reference key="1">
    <citation type="submission" date="2019-01" db="UniProtKB">
        <authorList>
            <consortium name="RefSeq"/>
        </authorList>
    </citation>
    <scope>IDENTIFICATION</scope>
</reference>
<protein>
    <submittedName>
        <fullName evidence="3">Uncharacterized protein LOC112812150</fullName>
    </submittedName>
</protein>
<sequence length="108" mass="11385">MTHKCLSQDEAAEGNLGGARNRGAPAQRARQAKFPSLPGARSWLFPVNLPAPGALALCAGWEAILEAGQESPATDGRTAAAALEVRVHREDRRSLHGAARSHARWPGG</sequence>
<proteinExistence type="predicted"/>
<feature type="compositionally biased region" description="Basic residues" evidence="1">
    <location>
        <begin position="99"/>
        <end position="108"/>
    </location>
</feature>
<evidence type="ECO:0000256" key="1">
    <source>
        <dbReference type="SAM" id="MobiDB-lite"/>
    </source>
</evidence>
<reference evidence="3" key="2">
    <citation type="submission" date="2025-08" db="UniProtKB">
        <authorList>
            <consortium name="RefSeq"/>
        </authorList>
    </citation>
    <scope>IDENTIFICATION</scope>
    <source>
        <tissue evidence="3">Blood</tissue>
    </source>
</reference>
<evidence type="ECO:0000313" key="2">
    <source>
        <dbReference type="Proteomes" id="UP000286641"/>
    </source>
</evidence>
<accession>A0A3Q7P9Z3</accession>
<feature type="region of interest" description="Disordered" evidence="1">
    <location>
        <begin position="1"/>
        <end position="33"/>
    </location>
</feature>
<dbReference type="InParanoid" id="A0A3Q7P9Z3"/>
<dbReference type="RefSeq" id="XP_025712591.1">
    <property type="nucleotide sequence ID" value="XM_025856806.1"/>
</dbReference>
<feature type="region of interest" description="Disordered" evidence="1">
    <location>
        <begin position="89"/>
        <end position="108"/>
    </location>
</feature>
<dbReference type="Proteomes" id="UP000286641">
    <property type="component" value="Unplaced"/>
</dbReference>
<dbReference type="AlphaFoldDB" id="A0A3Q7P9Z3"/>
<gene>
    <name evidence="3" type="primary">LOC112812150</name>
</gene>
<evidence type="ECO:0000313" key="3">
    <source>
        <dbReference type="RefSeq" id="XP_025712591.1"/>
    </source>
</evidence>
<name>A0A3Q7P9Z3_CALUR</name>
<keyword evidence="2" id="KW-1185">Reference proteome</keyword>